<keyword evidence="11" id="KW-0808">Transferase</keyword>
<dbReference type="PANTHER" id="PTHR34848">
    <property type="match status" value="1"/>
</dbReference>
<proteinExistence type="inferred from homology"/>
<dbReference type="EC" id="2.7.7.62" evidence="9"/>
<evidence type="ECO:0000256" key="13">
    <source>
        <dbReference type="ARBA" id="ARBA00022777"/>
    </source>
</evidence>
<protein>
    <recommendedName>
        <fullName evidence="16">Adenosylcobinamide kinase</fullName>
        <ecNumber evidence="8">2.7.1.156</ecNumber>
        <ecNumber evidence="9">2.7.7.62</ecNumber>
    </recommendedName>
    <alternativeName>
        <fullName evidence="17">Adenosylcobinamide-phosphate guanylyltransferase</fullName>
    </alternativeName>
</protein>
<dbReference type="EMBL" id="BARU01030946">
    <property type="protein sequence ID" value="GAH69036.1"/>
    <property type="molecule type" value="Genomic_DNA"/>
</dbReference>
<dbReference type="PANTHER" id="PTHR34848:SF1">
    <property type="entry name" value="BIFUNCTIONAL ADENOSYLCOBALAMIN BIOSYNTHESIS PROTEIN COBU"/>
    <property type="match status" value="1"/>
</dbReference>
<comment type="pathway">
    <text evidence="6">Cofactor biosynthesis; adenosylcobalamin biosynthesis; adenosylcobalamin from cob(II)yrinate a,c-diamide: step 5/7.</text>
</comment>
<organism evidence="19">
    <name type="scientific">marine sediment metagenome</name>
    <dbReference type="NCBI Taxonomy" id="412755"/>
    <lineage>
        <taxon>unclassified sequences</taxon>
        <taxon>metagenomes</taxon>
        <taxon>ecological metagenomes</taxon>
    </lineage>
</organism>
<comment type="caution">
    <text evidence="19">The sequence shown here is derived from an EMBL/GenBank/DDBJ whole genome shotgun (WGS) entry which is preliminary data.</text>
</comment>
<gene>
    <name evidence="19" type="ORF">S03H2_49008</name>
</gene>
<evidence type="ECO:0000256" key="17">
    <source>
        <dbReference type="ARBA" id="ARBA00030571"/>
    </source>
</evidence>
<dbReference type="Gene3D" id="3.40.50.300">
    <property type="entry name" value="P-loop containing nucleotide triphosphate hydrolases"/>
    <property type="match status" value="1"/>
</dbReference>
<evidence type="ECO:0000256" key="16">
    <source>
        <dbReference type="ARBA" id="ARBA00029570"/>
    </source>
</evidence>
<dbReference type="InterPro" id="IPR027417">
    <property type="entry name" value="P-loop_NTPase"/>
</dbReference>
<keyword evidence="10" id="KW-0169">Cobalamin biosynthesis</keyword>
<comment type="function">
    <text evidence="4">Catalyzes ATP-dependent phosphorylation of adenosylcobinamide and addition of GMP to adenosylcobinamide phosphate.</text>
</comment>
<evidence type="ECO:0000256" key="4">
    <source>
        <dbReference type="ARBA" id="ARBA00003889"/>
    </source>
</evidence>
<feature type="region of interest" description="Disordered" evidence="18">
    <location>
        <begin position="49"/>
        <end position="72"/>
    </location>
</feature>
<evidence type="ECO:0000256" key="12">
    <source>
        <dbReference type="ARBA" id="ARBA00022741"/>
    </source>
</evidence>
<feature type="non-terminal residue" evidence="19">
    <location>
        <position position="72"/>
    </location>
</feature>
<evidence type="ECO:0000256" key="1">
    <source>
        <dbReference type="ARBA" id="ARBA00000312"/>
    </source>
</evidence>
<evidence type="ECO:0000256" key="9">
    <source>
        <dbReference type="ARBA" id="ARBA00012523"/>
    </source>
</evidence>
<dbReference type="GO" id="GO:0005524">
    <property type="term" value="F:ATP binding"/>
    <property type="evidence" value="ECO:0007669"/>
    <property type="project" value="UniProtKB-KW"/>
</dbReference>
<keyword evidence="13" id="KW-0418">Kinase</keyword>
<keyword evidence="15" id="KW-0342">GTP-binding</keyword>
<name>X1HFT2_9ZZZZ</name>
<evidence type="ECO:0000256" key="14">
    <source>
        <dbReference type="ARBA" id="ARBA00022840"/>
    </source>
</evidence>
<dbReference type="GO" id="GO:0009236">
    <property type="term" value="P:cobalamin biosynthetic process"/>
    <property type="evidence" value="ECO:0007669"/>
    <property type="project" value="UniProtKB-KW"/>
</dbReference>
<dbReference type="SUPFAM" id="SSF52540">
    <property type="entry name" value="P-loop containing nucleoside triphosphate hydrolases"/>
    <property type="match status" value="1"/>
</dbReference>
<reference evidence="19" key="1">
    <citation type="journal article" date="2014" name="Front. Microbiol.">
        <title>High frequency of phylogenetically diverse reductive dehalogenase-homologous genes in deep subseafloor sedimentary metagenomes.</title>
        <authorList>
            <person name="Kawai M."/>
            <person name="Futagami T."/>
            <person name="Toyoda A."/>
            <person name="Takaki Y."/>
            <person name="Nishi S."/>
            <person name="Hori S."/>
            <person name="Arai W."/>
            <person name="Tsubouchi T."/>
            <person name="Morono Y."/>
            <person name="Uchiyama I."/>
            <person name="Ito T."/>
            <person name="Fujiyama A."/>
            <person name="Inagaki F."/>
            <person name="Takami H."/>
        </authorList>
    </citation>
    <scope>NUCLEOTIDE SEQUENCE</scope>
    <source>
        <strain evidence="19">Expedition CK06-06</strain>
    </source>
</reference>
<keyword evidence="12" id="KW-0547">Nucleotide-binding</keyword>
<dbReference type="InterPro" id="IPR003203">
    <property type="entry name" value="CobU/CobP"/>
</dbReference>
<comment type="catalytic activity">
    <reaction evidence="1">
        <text>adenosylcob(III)inamide + ATP = adenosylcob(III)inamide phosphate + ADP + H(+)</text>
        <dbReference type="Rhea" id="RHEA:15769"/>
        <dbReference type="ChEBI" id="CHEBI:2480"/>
        <dbReference type="ChEBI" id="CHEBI:15378"/>
        <dbReference type="ChEBI" id="CHEBI:30616"/>
        <dbReference type="ChEBI" id="CHEBI:58502"/>
        <dbReference type="ChEBI" id="CHEBI:456216"/>
        <dbReference type="EC" id="2.7.1.156"/>
    </reaction>
</comment>
<accession>X1HFT2</accession>
<dbReference type="EC" id="2.7.1.156" evidence="8"/>
<dbReference type="GO" id="GO:0008820">
    <property type="term" value="F:cobinamide phosphate guanylyltransferase activity"/>
    <property type="evidence" value="ECO:0007669"/>
    <property type="project" value="UniProtKB-EC"/>
</dbReference>
<dbReference type="Pfam" id="PF02283">
    <property type="entry name" value="CobU"/>
    <property type="match status" value="1"/>
</dbReference>
<sequence>MLKSTLIIGGARSGKSHFAQELGLKSAQPVLFVATAVAGDEEMRQRIEEHKKARPTAWSTLEVPTHIGNQIR</sequence>
<dbReference type="GO" id="GO:0043752">
    <property type="term" value="F:adenosylcobinamide kinase activity"/>
    <property type="evidence" value="ECO:0007669"/>
    <property type="project" value="UniProtKB-EC"/>
</dbReference>
<comment type="pathway">
    <text evidence="5">Cofactor biosynthesis; adenosylcobalamin biosynthesis; adenosylcobalamin from cob(II)yrinate a,c-diamide: step 6/7.</text>
</comment>
<evidence type="ECO:0000256" key="11">
    <source>
        <dbReference type="ARBA" id="ARBA00022679"/>
    </source>
</evidence>
<evidence type="ECO:0000256" key="6">
    <source>
        <dbReference type="ARBA" id="ARBA00005159"/>
    </source>
</evidence>
<comment type="similarity">
    <text evidence="7">Belongs to the CobU/CobP family.</text>
</comment>
<evidence type="ECO:0000256" key="3">
    <source>
        <dbReference type="ARBA" id="ARBA00001522"/>
    </source>
</evidence>
<dbReference type="GO" id="GO:0005525">
    <property type="term" value="F:GTP binding"/>
    <property type="evidence" value="ECO:0007669"/>
    <property type="project" value="UniProtKB-KW"/>
</dbReference>
<comment type="catalytic activity">
    <reaction evidence="2">
        <text>adenosylcob(III)inamide phosphate + GTP + H(+) = adenosylcob(III)inamide-GDP + diphosphate</text>
        <dbReference type="Rhea" id="RHEA:22712"/>
        <dbReference type="ChEBI" id="CHEBI:15378"/>
        <dbReference type="ChEBI" id="CHEBI:33019"/>
        <dbReference type="ChEBI" id="CHEBI:37565"/>
        <dbReference type="ChEBI" id="CHEBI:58502"/>
        <dbReference type="ChEBI" id="CHEBI:60487"/>
        <dbReference type="EC" id="2.7.7.62"/>
    </reaction>
</comment>
<evidence type="ECO:0000256" key="7">
    <source>
        <dbReference type="ARBA" id="ARBA00007490"/>
    </source>
</evidence>
<keyword evidence="14" id="KW-0067">ATP-binding</keyword>
<dbReference type="AlphaFoldDB" id="X1HFT2"/>
<evidence type="ECO:0000256" key="15">
    <source>
        <dbReference type="ARBA" id="ARBA00023134"/>
    </source>
</evidence>
<evidence type="ECO:0000313" key="19">
    <source>
        <dbReference type="EMBL" id="GAH69036.1"/>
    </source>
</evidence>
<evidence type="ECO:0000256" key="2">
    <source>
        <dbReference type="ARBA" id="ARBA00000711"/>
    </source>
</evidence>
<evidence type="ECO:0000256" key="18">
    <source>
        <dbReference type="SAM" id="MobiDB-lite"/>
    </source>
</evidence>
<evidence type="ECO:0000256" key="10">
    <source>
        <dbReference type="ARBA" id="ARBA00022573"/>
    </source>
</evidence>
<comment type="catalytic activity">
    <reaction evidence="3">
        <text>adenosylcob(III)inamide + GTP = adenosylcob(III)inamide phosphate + GDP + H(+)</text>
        <dbReference type="Rhea" id="RHEA:15765"/>
        <dbReference type="ChEBI" id="CHEBI:2480"/>
        <dbReference type="ChEBI" id="CHEBI:15378"/>
        <dbReference type="ChEBI" id="CHEBI:37565"/>
        <dbReference type="ChEBI" id="CHEBI:58189"/>
        <dbReference type="ChEBI" id="CHEBI:58502"/>
        <dbReference type="EC" id="2.7.1.156"/>
    </reaction>
</comment>
<evidence type="ECO:0000256" key="5">
    <source>
        <dbReference type="ARBA" id="ARBA00004692"/>
    </source>
</evidence>
<evidence type="ECO:0000256" key="8">
    <source>
        <dbReference type="ARBA" id="ARBA00012016"/>
    </source>
</evidence>